<accession>A0A5N6MQM5</accession>
<gene>
    <name evidence="2" type="ORF">E3N88_31566</name>
</gene>
<name>A0A5N6MQM5_9ASTR</name>
<comment type="caution">
    <text evidence="2">The sequence shown here is derived from an EMBL/GenBank/DDBJ whole genome shotgun (WGS) entry which is preliminary data.</text>
</comment>
<dbReference type="AlphaFoldDB" id="A0A5N6MQM5"/>
<keyword evidence="3" id="KW-1185">Reference proteome</keyword>
<feature type="compositionally biased region" description="Polar residues" evidence="1">
    <location>
        <begin position="48"/>
        <end position="93"/>
    </location>
</feature>
<evidence type="ECO:0000256" key="1">
    <source>
        <dbReference type="SAM" id="MobiDB-lite"/>
    </source>
</evidence>
<sequence length="114" mass="12676">MLDVDKGSIVVSRDVKFEEHRSWEWGKSLGNIEREFELQFPQVDTDEGSSSQSDQAPFNTSHETNADEGSSSQSDQAPFDTTRSNQTEINTQDYGIPSPIVIEVHDSNPSESAL</sequence>
<organism evidence="2 3">
    <name type="scientific">Mikania micrantha</name>
    <name type="common">bitter vine</name>
    <dbReference type="NCBI Taxonomy" id="192012"/>
    <lineage>
        <taxon>Eukaryota</taxon>
        <taxon>Viridiplantae</taxon>
        <taxon>Streptophyta</taxon>
        <taxon>Embryophyta</taxon>
        <taxon>Tracheophyta</taxon>
        <taxon>Spermatophyta</taxon>
        <taxon>Magnoliopsida</taxon>
        <taxon>eudicotyledons</taxon>
        <taxon>Gunneridae</taxon>
        <taxon>Pentapetalae</taxon>
        <taxon>asterids</taxon>
        <taxon>campanulids</taxon>
        <taxon>Asterales</taxon>
        <taxon>Asteraceae</taxon>
        <taxon>Asteroideae</taxon>
        <taxon>Heliantheae alliance</taxon>
        <taxon>Eupatorieae</taxon>
        <taxon>Mikania</taxon>
    </lineage>
</organism>
<dbReference type="EMBL" id="SZYD01000015">
    <property type="protein sequence ID" value="KAD3642342.1"/>
    <property type="molecule type" value="Genomic_DNA"/>
</dbReference>
<reference evidence="2 3" key="1">
    <citation type="submission" date="2019-05" db="EMBL/GenBank/DDBJ databases">
        <title>Mikania micrantha, genome provides insights into the molecular mechanism of rapid growth.</title>
        <authorList>
            <person name="Liu B."/>
        </authorList>
    </citation>
    <scope>NUCLEOTIDE SEQUENCE [LARGE SCALE GENOMIC DNA]</scope>
    <source>
        <strain evidence="2">NLD-2019</strain>
        <tissue evidence="2">Leaf</tissue>
    </source>
</reference>
<proteinExistence type="predicted"/>
<protein>
    <submittedName>
        <fullName evidence="2">Uncharacterized protein</fullName>
    </submittedName>
</protein>
<evidence type="ECO:0000313" key="2">
    <source>
        <dbReference type="EMBL" id="KAD3642342.1"/>
    </source>
</evidence>
<dbReference type="Proteomes" id="UP000326396">
    <property type="component" value="Linkage Group LG5"/>
</dbReference>
<feature type="region of interest" description="Disordered" evidence="1">
    <location>
        <begin position="37"/>
        <end position="114"/>
    </location>
</feature>
<evidence type="ECO:0000313" key="3">
    <source>
        <dbReference type="Proteomes" id="UP000326396"/>
    </source>
</evidence>